<name>D1AC05_THECD</name>
<evidence type="ECO:0000313" key="8">
    <source>
        <dbReference type="EMBL" id="ACY97271.1"/>
    </source>
</evidence>
<dbReference type="Pfam" id="PF00069">
    <property type="entry name" value="Pkinase"/>
    <property type="match status" value="1"/>
</dbReference>
<dbReference type="GO" id="GO:0005524">
    <property type="term" value="F:ATP binding"/>
    <property type="evidence" value="ECO:0007669"/>
    <property type="project" value="UniProtKB-KW"/>
</dbReference>
<evidence type="ECO:0000256" key="5">
    <source>
        <dbReference type="SAM" id="MobiDB-lite"/>
    </source>
</evidence>
<dbReference type="InterPro" id="IPR000719">
    <property type="entry name" value="Prot_kinase_dom"/>
</dbReference>
<feature type="domain" description="Protein kinase" evidence="7">
    <location>
        <begin position="18"/>
        <end position="274"/>
    </location>
</feature>
<gene>
    <name evidence="8" type="ordered locus">Tcur_1696</name>
</gene>
<dbReference type="HOGENOM" id="CLU_000288_135_1_11"/>
<evidence type="ECO:0000313" key="9">
    <source>
        <dbReference type="Proteomes" id="UP000001918"/>
    </source>
</evidence>
<dbReference type="InterPro" id="IPR011009">
    <property type="entry name" value="Kinase-like_dom_sf"/>
</dbReference>
<keyword evidence="3 8" id="KW-0418">Kinase</keyword>
<evidence type="ECO:0000256" key="3">
    <source>
        <dbReference type="ARBA" id="ARBA00022777"/>
    </source>
</evidence>
<feature type="transmembrane region" description="Helical" evidence="6">
    <location>
        <begin position="405"/>
        <end position="428"/>
    </location>
</feature>
<dbReference type="PROSITE" id="PS50011">
    <property type="entry name" value="PROTEIN_KINASE_DOM"/>
    <property type="match status" value="1"/>
</dbReference>
<keyword evidence="1" id="KW-0808">Transferase</keyword>
<dbReference type="AlphaFoldDB" id="D1AC05"/>
<evidence type="ECO:0000259" key="7">
    <source>
        <dbReference type="PROSITE" id="PS50011"/>
    </source>
</evidence>
<dbReference type="EMBL" id="CP001738">
    <property type="protein sequence ID" value="ACY97271.1"/>
    <property type="molecule type" value="Genomic_DNA"/>
</dbReference>
<feature type="region of interest" description="Disordered" evidence="5">
    <location>
        <begin position="296"/>
        <end position="354"/>
    </location>
</feature>
<dbReference type="InterPro" id="IPR008271">
    <property type="entry name" value="Ser/Thr_kinase_AS"/>
</dbReference>
<dbReference type="PROSITE" id="PS00108">
    <property type="entry name" value="PROTEIN_KINASE_ST"/>
    <property type="match status" value="1"/>
</dbReference>
<proteinExistence type="predicted"/>
<dbReference type="PANTHER" id="PTHR43289:SF34">
    <property type="entry name" value="SERINE_THREONINE-PROTEIN KINASE YBDM-RELATED"/>
    <property type="match status" value="1"/>
</dbReference>
<evidence type="ECO:0000256" key="4">
    <source>
        <dbReference type="ARBA" id="ARBA00022840"/>
    </source>
</evidence>
<keyword evidence="4" id="KW-0067">ATP-binding</keyword>
<feature type="region of interest" description="Disordered" evidence="5">
    <location>
        <begin position="432"/>
        <end position="455"/>
    </location>
</feature>
<sequence length="569" mass="59453">MPQAAPLEAGDPRRLGNYEVIGRLGAGGQGAVYLGKGPDGEKVAIKLLHAQMAADPSARARFAREVAAAQKVAPFCTARVLQADVSGDQPFIVSEFIDGPSLHDVVAHNGPLEPVELERLAIGTVTALAAIHEAGIVHRDFKPNNVLLASDGPRVVDFGIARTVNSQESAVTATGMVVGTPGYLAPEQLTGAPLQPAVDIFAWGATMVFAATGQSPFEAETLPVIINRILNEEPDLSALAEPLRGLVGRCLSKDPAARPAAAQLLLQLLGHVGAAPATPAPASEELLDQGTRIAARMAPPPEVPPAPVHTPPPMTPPAPLQQGPFPQSPTTPPPQPITPPPMPLQQGPVTPPPQIPVHQGGFGQIPMTPPPQPMTPAPMQQPVVAAPPPAAPVYRPRQSSSNGPVIAGVGCAVVLVLALLIFAIVVAASEDDADGDPPAYPTAAPTFSRSPSPTTGTRLPLAFNGVWEGKGFQPSAPAQDRTWNVRFTLLGGGTTGLVYYESATYTCRGTLTLQPGVTERRATYKINIYTGECVSGYVTFIYLNSSTLRFEERENITDATYLASGTVTK</sequence>
<dbReference type="RefSeq" id="WP_012852055.1">
    <property type="nucleotide sequence ID" value="NC_013510.1"/>
</dbReference>
<keyword evidence="6" id="KW-1133">Transmembrane helix</keyword>
<feature type="compositionally biased region" description="Polar residues" evidence="5">
    <location>
        <begin position="445"/>
        <end position="455"/>
    </location>
</feature>
<evidence type="ECO:0000256" key="6">
    <source>
        <dbReference type="SAM" id="Phobius"/>
    </source>
</evidence>
<dbReference type="OrthoDB" id="3915799at2"/>
<accession>D1AC05</accession>
<reference evidence="8 9" key="1">
    <citation type="journal article" date="2011" name="Stand. Genomic Sci.">
        <title>Complete genome sequence of Thermomonospora curvata type strain (B9).</title>
        <authorList>
            <person name="Chertkov O."/>
            <person name="Sikorski J."/>
            <person name="Nolan M."/>
            <person name="Lapidus A."/>
            <person name="Lucas S."/>
            <person name="Del Rio T.G."/>
            <person name="Tice H."/>
            <person name="Cheng J.F."/>
            <person name="Goodwin L."/>
            <person name="Pitluck S."/>
            <person name="Liolios K."/>
            <person name="Ivanova N."/>
            <person name="Mavromatis K."/>
            <person name="Mikhailova N."/>
            <person name="Ovchinnikova G."/>
            <person name="Pati A."/>
            <person name="Chen A."/>
            <person name="Palaniappan K."/>
            <person name="Djao O.D."/>
            <person name="Land M."/>
            <person name="Hauser L."/>
            <person name="Chang Y.J."/>
            <person name="Jeffries C.D."/>
            <person name="Brettin T."/>
            <person name="Han C."/>
            <person name="Detter J.C."/>
            <person name="Rohde M."/>
            <person name="Goker M."/>
            <person name="Woyke T."/>
            <person name="Bristow J."/>
            <person name="Eisen J.A."/>
            <person name="Markowitz V."/>
            <person name="Hugenholtz P."/>
            <person name="Klenk H.P."/>
            <person name="Kyrpides N.C."/>
        </authorList>
    </citation>
    <scope>NUCLEOTIDE SEQUENCE [LARGE SCALE GENOMIC DNA]</scope>
    <source>
        <strain evidence="9">ATCC 19995 / DSM 43183 / JCM 3096 / KCTC 9072 / NBRC 15933 / NCIMB 10081 / Henssen B9</strain>
    </source>
</reference>
<dbReference type="Gene3D" id="3.30.200.20">
    <property type="entry name" value="Phosphorylase Kinase, domain 1"/>
    <property type="match status" value="1"/>
</dbReference>
<feature type="compositionally biased region" description="Pro residues" evidence="5">
    <location>
        <begin position="298"/>
        <end position="319"/>
    </location>
</feature>
<dbReference type="CDD" id="cd14014">
    <property type="entry name" value="STKc_PknB_like"/>
    <property type="match status" value="1"/>
</dbReference>
<keyword evidence="9" id="KW-1185">Reference proteome</keyword>
<dbReference type="SUPFAM" id="SSF56112">
    <property type="entry name" value="Protein kinase-like (PK-like)"/>
    <property type="match status" value="1"/>
</dbReference>
<dbReference type="KEGG" id="tcu:Tcur_1696"/>
<protein>
    <submittedName>
        <fullName evidence="8">Serine/threonine protein kinase</fullName>
    </submittedName>
</protein>
<dbReference type="eggNOG" id="COG0515">
    <property type="taxonomic scope" value="Bacteria"/>
</dbReference>
<keyword evidence="8" id="KW-0723">Serine/threonine-protein kinase</keyword>
<organism evidence="8 9">
    <name type="scientific">Thermomonospora curvata (strain ATCC 19995 / DSM 43183 / JCM 3096 / KCTC 9072 / NBRC 15933 / NCIMB 10081 / Henssen B9)</name>
    <dbReference type="NCBI Taxonomy" id="471852"/>
    <lineage>
        <taxon>Bacteria</taxon>
        <taxon>Bacillati</taxon>
        <taxon>Actinomycetota</taxon>
        <taxon>Actinomycetes</taxon>
        <taxon>Streptosporangiales</taxon>
        <taxon>Thermomonosporaceae</taxon>
        <taxon>Thermomonospora</taxon>
    </lineage>
</organism>
<feature type="compositionally biased region" description="Pro residues" evidence="5">
    <location>
        <begin position="326"/>
        <end position="354"/>
    </location>
</feature>
<keyword evidence="6" id="KW-0472">Membrane</keyword>
<dbReference type="GO" id="GO:0004674">
    <property type="term" value="F:protein serine/threonine kinase activity"/>
    <property type="evidence" value="ECO:0007669"/>
    <property type="project" value="UniProtKB-KW"/>
</dbReference>
<dbReference type="PANTHER" id="PTHR43289">
    <property type="entry name" value="MITOGEN-ACTIVATED PROTEIN KINASE KINASE KINASE 20-RELATED"/>
    <property type="match status" value="1"/>
</dbReference>
<evidence type="ECO:0000256" key="2">
    <source>
        <dbReference type="ARBA" id="ARBA00022741"/>
    </source>
</evidence>
<dbReference type="Gene3D" id="1.10.510.10">
    <property type="entry name" value="Transferase(Phosphotransferase) domain 1"/>
    <property type="match status" value="1"/>
</dbReference>
<keyword evidence="6" id="KW-0812">Transmembrane</keyword>
<evidence type="ECO:0000256" key="1">
    <source>
        <dbReference type="ARBA" id="ARBA00022679"/>
    </source>
</evidence>
<dbReference type="Proteomes" id="UP000001918">
    <property type="component" value="Chromosome"/>
</dbReference>
<dbReference type="STRING" id="471852.Tcur_1696"/>
<keyword evidence="2" id="KW-0547">Nucleotide-binding</keyword>